<dbReference type="RefSeq" id="WP_208019874.1">
    <property type="nucleotide sequence ID" value="NZ_PYAU01000001.1"/>
</dbReference>
<organism evidence="3 4">
    <name type="scientific">Labedella gwakjiensis</name>
    <dbReference type="NCBI Taxonomy" id="390269"/>
    <lineage>
        <taxon>Bacteria</taxon>
        <taxon>Bacillati</taxon>
        <taxon>Actinomycetota</taxon>
        <taxon>Actinomycetes</taxon>
        <taxon>Micrococcales</taxon>
        <taxon>Microbacteriaceae</taxon>
        <taxon>Labedella</taxon>
    </lineage>
</organism>
<keyword evidence="2" id="KW-0560">Oxidoreductase</keyword>
<dbReference type="PRINTS" id="PR00080">
    <property type="entry name" value="SDRFAMILY"/>
</dbReference>
<dbReference type="InterPro" id="IPR020904">
    <property type="entry name" value="Sc_DH/Rdtase_CS"/>
</dbReference>
<dbReference type="SUPFAM" id="SSF51735">
    <property type="entry name" value="NAD(P)-binding Rossmann-fold domains"/>
    <property type="match status" value="1"/>
</dbReference>
<evidence type="ECO:0000256" key="1">
    <source>
        <dbReference type="ARBA" id="ARBA00006484"/>
    </source>
</evidence>
<name>A0A2P8GUE0_9MICO</name>
<dbReference type="EMBL" id="PYAU01000001">
    <property type="protein sequence ID" value="PSL37579.1"/>
    <property type="molecule type" value="Genomic_DNA"/>
</dbReference>
<proteinExistence type="inferred from homology"/>
<dbReference type="PANTHER" id="PTHR43639:SF1">
    <property type="entry name" value="SHORT-CHAIN DEHYDROGENASE_REDUCTASE FAMILY PROTEIN"/>
    <property type="match status" value="1"/>
</dbReference>
<evidence type="ECO:0000256" key="2">
    <source>
        <dbReference type="ARBA" id="ARBA00023002"/>
    </source>
</evidence>
<protein>
    <submittedName>
        <fullName evidence="3">NAD(P)-dependent dehydrogenase (Short-subunit alcohol dehydrogenase family)</fullName>
    </submittedName>
</protein>
<dbReference type="Proteomes" id="UP000241203">
    <property type="component" value="Unassembled WGS sequence"/>
</dbReference>
<sequence>MSENRRRVLVTGASRGIGRAAAVAFAATGARVAVHHGHSRKDADETLSLLAGSGHVVVAGDLADPEQARRIADDAVRGLGGLDVLVNNAAVGPSATNGHPIDASSYESWQGAWRSMVDVDLVGTANLTWCVARHLIEQGSGGSIVNVGSRGVFVGEPDYPAYAASKAGLHALGQSIALSLAPHGIAVSTVAPGFVSTERQQAKLAGEVGDAIRSQSPFGRVGTPEEVAAAILYLASPDAVWASGTILDLNGASNLRS</sequence>
<dbReference type="PROSITE" id="PS00061">
    <property type="entry name" value="ADH_SHORT"/>
    <property type="match status" value="1"/>
</dbReference>
<reference evidence="3 4" key="1">
    <citation type="submission" date="2018-03" db="EMBL/GenBank/DDBJ databases">
        <title>Genomic Encyclopedia of Archaeal and Bacterial Type Strains, Phase II (KMG-II): from individual species to whole genera.</title>
        <authorList>
            <person name="Goeker M."/>
        </authorList>
    </citation>
    <scope>NUCLEOTIDE SEQUENCE [LARGE SCALE GENOMIC DNA]</scope>
    <source>
        <strain evidence="3 4">DSM 21548</strain>
    </source>
</reference>
<dbReference type="AlphaFoldDB" id="A0A2P8GUE0"/>
<evidence type="ECO:0000313" key="3">
    <source>
        <dbReference type="EMBL" id="PSL37579.1"/>
    </source>
</evidence>
<dbReference type="PANTHER" id="PTHR43639">
    <property type="entry name" value="OXIDOREDUCTASE, SHORT-CHAIN DEHYDROGENASE/REDUCTASE FAMILY (AFU_ORTHOLOGUE AFUA_5G02870)"/>
    <property type="match status" value="1"/>
</dbReference>
<dbReference type="FunFam" id="3.40.50.720:FF:000084">
    <property type="entry name" value="Short-chain dehydrogenase reductase"/>
    <property type="match status" value="1"/>
</dbReference>
<dbReference type="InterPro" id="IPR002347">
    <property type="entry name" value="SDR_fam"/>
</dbReference>
<comment type="caution">
    <text evidence="3">The sequence shown here is derived from an EMBL/GenBank/DDBJ whole genome shotgun (WGS) entry which is preliminary data.</text>
</comment>
<dbReference type="GO" id="GO:0016491">
    <property type="term" value="F:oxidoreductase activity"/>
    <property type="evidence" value="ECO:0007669"/>
    <property type="project" value="UniProtKB-KW"/>
</dbReference>
<evidence type="ECO:0000313" key="4">
    <source>
        <dbReference type="Proteomes" id="UP000241203"/>
    </source>
</evidence>
<comment type="similarity">
    <text evidence="1">Belongs to the short-chain dehydrogenases/reductases (SDR) family.</text>
</comment>
<dbReference type="InterPro" id="IPR036291">
    <property type="entry name" value="NAD(P)-bd_dom_sf"/>
</dbReference>
<dbReference type="CDD" id="cd05233">
    <property type="entry name" value="SDR_c"/>
    <property type="match status" value="1"/>
</dbReference>
<accession>A0A2P8GUE0</accession>
<dbReference type="Pfam" id="PF13561">
    <property type="entry name" value="adh_short_C2"/>
    <property type="match status" value="1"/>
</dbReference>
<dbReference type="PRINTS" id="PR00081">
    <property type="entry name" value="GDHRDH"/>
</dbReference>
<dbReference type="Gene3D" id="3.40.50.720">
    <property type="entry name" value="NAD(P)-binding Rossmann-like Domain"/>
    <property type="match status" value="1"/>
</dbReference>
<gene>
    <name evidence="3" type="ORF">CLV49_1186</name>
</gene>